<comment type="similarity">
    <text evidence="3 7">Belongs to the peptidase S26 family.</text>
</comment>
<dbReference type="EC" id="3.4.21.89" evidence="4 7"/>
<proteinExistence type="inferred from homology"/>
<keyword evidence="5 7" id="KW-0378">Hydrolase</keyword>
<dbReference type="InterPro" id="IPR000223">
    <property type="entry name" value="Pept_S26A_signal_pept_1"/>
</dbReference>
<dbReference type="PANTHER" id="PTHR43390">
    <property type="entry name" value="SIGNAL PEPTIDASE I"/>
    <property type="match status" value="1"/>
</dbReference>
<organism evidence="10 11">
    <name type="scientific">Brevibacterium yomogidense</name>
    <dbReference type="NCBI Taxonomy" id="946573"/>
    <lineage>
        <taxon>Bacteria</taxon>
        <taxon>Bacillati</taxon>
        <taxon>Actinomycetota</taxon>
        <taxon>Actinomycetes</taxon>
        <taxon>Micrococcales</taxon>
        <taxon>Brevibacteriaceae</taxon>
        <taxon>Brevibacterium</taxon>
    </lineage>
</organism>
<dbReference type="GO" id="GO:0004252">
    <property type="term" value="F:serine-type endopeptidase activity"/>
    <property type="evidence" value="ECO:0007669"/>
    <property type="project" value="InterPro"/>
</dbReference>
<feature type="transmembrane region" description="Helical" evidence="7">
    <location>
        <begin position="29"/>
        <end position="47"/>
    </location>
</feature>
<dbReference type="SUPFAM" id="SSF51306">
    <property type="entry name" value="LexA/Signal peptidase"/>
    <property type="match status" value="1"/>
</dbReference>
<keyword evidence="11" id="KW-1185">Reference proteome</keyword>
<evidence type="ECO:0000256" key="8">
    <source>
        <dbReference type="SAM" id="MobiDB-lite"/>
    </source>
</evidence>
<evidence type="ECO:0000256" key="1">
    <source>
        <dbReference type="ARBA" id="ARBA00000677"/>
    </source>
</evidence>
<dbReference type="InterPro" id="IPR019758">
    <property type="entry name" value="Pept_S26A_signal_pept_1_CS"/>
</dbReference>
<dbReference type="Gene3D" id="2.10.109.10">
    <property type="entry name" value="Umud Fragment, subunit A"/>
    <property type="match status" value="1"/>
</dbReference>
<dbReference type="Pfam" id="PF10502">
    <property type="entry name" value="Peptidase_S26"/>
    <property type="match status" value="1"/>
</dbReference>
<dbReference type="GO" id="GO:0005886">
    <property type="term" value="C:plasma membrane"/>
    <property type="evidence" value="ECO:0007669"/>
    <property type="project" value="UniProtKB-SubCell"/>
</dbReference>
<dbReference type="NCBIfam" id="TIGR02227">
    <property type="entry name" value="sigpep_I_bact"/>
    <property type="match status" value="1"/>
</dbReference>
<sequence length="215" mass="22952">MHHSHAAHEGANRSTGSRPRASSGGWRRWLRVGGIVVLIAVVAAGLIRGVGVQSFTVPSASMSPALEPGDRIVALRAPALFDTVERGDVIVFDGRGSFVGSLPPDTFAQMGAWFGIGPRDVYYVKRVIGVGGDTVQCCDDDGRLLVNDRPLDEPYLKERPRAASGVEFAVEVPADRLWVLGDNRYDSTDSRALLGRPGGGMIRDDRVIGTVTSVG</sequence>
<protein>
    <recommendedName>
        <fullName evidence="4 7">Signal peptidase I</fullName>
        <ecNumber evidence="4 7">3.4.21.89</ecNumber>
    </recommendedName>
</protein>
<dbReference type="PROSITE" id="PS00761">
    <property type="entry name" value="SPASE_I_3"/>
    <property type="match status" value="1"/>
</dbReference>
<dbReference type="RefSeq" id="WP_087008181.1">
    <property type="nucleotide sequence ID" value="NZ_FWFF01000017.1"/>
</dbReference>
<evidence type="ECO:0000256" key="3">
    <source>
        <dbReference type="ARBA" id="ARBA00009370"/>
    </source>
</evidence>
<evidence type="ECO:0000313" key="11">
    <source>
        <dbReference type="Proteomes" id="UP000196581"/>
    </source>
</evidence>
<keyword evidence="7" id="KW-0472">Membrane</keyword>
<feature type="region of interest" description="Disordered" evidence="8">
    <location>
        <begin position="1"/>
        <end position="24"/>
    </location>
</feature>
<evidence type="ECO:0000256" key="7">
    <source>
        <dbReference type="RuleBase" id="RU362042"/>
    </source>
</evidence>
<evidence type="ECO:0000256" key="6">
    <source>
        <dbReference type="PIRSR" id="PIRSR600223-1"/>
    </source>
</evidence>
<keyword evidence="7" id="KW-0645">Protease</keyword>
<comment type="subcellular location">
    <subcellularLocation>
        <location evidence="2">Cell membrane</location>
        <topology evidence="2">Single-pass type II membrane protein</topology>
    </subcellularLocation>
    <subcellularLocation>
        <location evidence="7">Membrane</location>
        <topology evidence="7">Single-pass type II membrane protein</topology>
    </subcellularLocation>
</comment>
<dbReference type="InterPro" id="IPR036286">
    <property type="entry name" value="LexA/Signal_pep-like_sf"/>
</dbReference>
<dbReference type="EMBL" id="FWFF01000017">
    <property type="protein sequence ID" value="SLM99544.1"/>
    <property type="molecule type" value="Genomic_DNA"/>
</dbReference>
<dbReference type="AlphaFoldDB" id="A0A1X6XJQ2"/>
<dbReference type="PRINTS" id="PR00727">
    <property type="entry name" value="LEADERPTASE"/>
</dbReference>
<accession>A0A1X6XJQ2</accession>
<dbReference type="CDD" id="cd06530">
    <property type="entry name" value="S26_SPase_I"/>
    <property type="match status" value="1"/>
</dbReference>
<evidence type="ECO:0000256" key="5">
    <source>
        <dbReference type="ARBA" id="ARBA00022801"/>
    </source>
</evidence>
<keyword evidence="7" id="KW-1133">Transmembrane helix</keyword>
<feature type="domain" description="Peptidase S26" evidence="9">
    <location>
        <begin position="36"/>
        <end position="212"/>
    </location>
</feature>
<dbReference type="InterPro" id="IPR019533">
    <property type="entry name" value="Peptidase_S26"/>
</dbReference>
<gene>
    <name evidence="10" type="ORF">FM105_11315</name>
</gene>
<evidence type="ECO:0000313" key="10">
    <source>
        <dbReference type="EMBL" id="SLM99544.1"/>
    </source>
</evidence>
<feature type="active site" evidence="6">
    <location>
        <position position="125"/>
    </location>
</feature>
<dbReference type="Proteomes" id="UP000196581">
    <property type="component" value="Unassembled WGS sequence"/>
</dbReference>
<reference evidence="11" key="1">
    <citation type="submission" date="2017-02" db="EMBL/GenBank/DDBJ databases">
        <authorList>
            <person name="Dridi B."/>
        </authorList>
    </citation>
    <scope>NUCLEOTIDE SEQUENCE [LARGE SCALE GENOMIC DNA]</scope>
    <source>
        <strain evidence="11">B Co 03.10</strain>
    </source>
</reference>
<name>A0A1X6XJQ2_9MICO</name>
<feature type="compositionally biased region" description="Basic and acidic residues" evidence="8">
    <location>
        <begin position="1"/>
        <end position="11"/>
    </location>
</feature>
<evidence type="ECO:0000259" key="9">
    <source>
        <dbReference type="Pfam" id="PF10502"/>
    </source>
</evidence>
<comment type="catalytic activity">
    <reaction evidence="1 7">
        <text>Cleavage of hydrophobic, N-terminal signal or leader sequences from secreted and periplasmic proteins.</text>
        <dbReference type="EC" id="3.4.21.89"/>
    </reaction>
</comment>
<evidence type="ECO:0000256" key="4">
    <source>
        <dbReference type="ARBA" id="ARBA00013208"/>
    </source>
</evidence>
<dbReference type="PANTHER" id="PTHR43390:SF1">
    <property type="entry name" value="CHLOROPLAST PROCESSING PEPTIDASE"/>
    <property type="match status" value="1"/>
</dbReference>
<evidence type="ECO:0000256" key="2">
    <source>
        <dbReference type="ARBA" id="ARBA00004401"/>
    </source>
</evidence>
<keyword evidence="7" id="KW-0812">Transmembrane</keyword>
<feature type="active site" evidence="6">
    <location>
        <position position="61"/>
    </location>
</feature>
<dbReference type="GO" id="GO:0006465">
    <property type="term" value="P:signal peptide processing"/>
    <property type="evidence" value="ECO:0007669"/>
    <property type="project" value="InterPro"/>
</dbReference>
<dbReference type="GO" id="GO:0009003">
    <property type="term" value="F:signal peptidase activity"/>
    <property type="evidence" value="ECO:0007669"/>
    <property type="project" value="UniProtKB-EC"/>
</dbReference>